<dbReference type="GO" id="GO:0061630">
    <property type="term" value="F:ubiquitin protein ligase activity"/>
    <property type="evidence" value="ECO:0007669"/>
    <property type="project" value="UniProtKB-UniRule"/>
</dbReference>
<dbReference type="InterPro" id="IPR039398">
    <property type="entry name" value="Deltex_fam"/>
</dbReference>
<dbReference type="EC" id="2.3.2.27" evidence="9"/>
<dbReference type="Pfam" id="PF18102">
    <property type="entry name" value="DTC"/>
    <property type="match status" value="1"/>
</dbReference>
<evidence type="ECO:0000256" key="2">
    <source>
        <dbReference type="ARBA" id="ARBA00004906"/>
    </source>
</evidence>
<dbReference type="SUPFAM" id="SSF57850">
    <property type="entry name" value="RING/U-box"/>
    <property type="match status" value="1"/>
</dbReference>
<dbReference type="GO" id="GO:0008270">
    <property type="term" value="F:zinc ion binding"/>
    <property type="evidence" value="ECO:0007669"/>
    <property type="project" value="UniProtKB-KW"/>
</dbReference>
<dbReference type="PROSITE" id="PS50089">
    <property type="entry name" value="ZF_RING_2"/>
    <property type="match status" value="1"/>
</dbReference>
<evidence type="ECO:0000256" key="3">
    <source>
        <dbReference type="ARBA" id="ARBA00009413"/>
    </source>
</evidence>
<organism evidence="11 12">
    <name type="scientific">Eptatretus burgeri</name>
    <name type="common">Inshore hagfish</name>
    <dbReference type="NCBI Taxonomy" id="7764"/>
    <lineage>
        <taxon>Eukaryota</taxon>
        <taxon>Metazoa</taxon>
        <taxon>Chordata</taxon>
        <taxon>Craniata</taxon>
        <taxon>Vertebrata</taxon>
        <taxon>Cyclostomata</taxon>
        <taxon>Myxini</taxon>
        <taxon>Myxiniformes</taxon>
        <taxon>Myxinidae</taxon>
        <taxon>Eptatretinae</taxon>
        <taxon>Eptatretus</taxon>
    </lineage>
</organism>
<reference evidence="11" key="1">
    <citation type="submission" date="2025-08" db="UniProtKB">
        <authorList>
            <consortium name="Ensembl"/>
        </authorList>
    </citation>
    <scope>IDENTIFICATION</scope>
</reference>
<sequence length="428" mass="48369">MAHGGGGAWHSNQNEIQPELSVLLSPVVLSNVSKETLEDIIFKENLAFHETRNGYQIDGTFEHVVSAFNMILMKKRVVPLYFEQCKQIPRLCHSVVLYMKYVEEGKWNTIEKTCNVTLKLSPSSGKNEASLDIYPHDSSSQVLEAEEEFTRAYWALIDKSIKNVEIELSSSNDVSLKSVYLQIEKRHPKVLLVEDVSKITLIGCEQEVKNAEFMFTELMKGKGSSRNSGMQQNEKVPANDKDEQCETCAICLQGYTDKMQLDKCKHSFCKACINEAFKVKKTCPICNIAYGIVRGTQPHGTMNFTFKKDEHLPGFDRSGIIEIAYNIPSAIQGNDHPHPGCPFIGTRRTAYLPLNKEGRHVLDLLKKAFDQKLIFTVGMSRTTGADNTVTWNDIHHKTQKYGGPQCFGYPDPDYLNRVQEELKAKGIY</sequence>
<dbReference type="UniPathway" id="UPA00143"/>
<dbReference type="PANTHER" id="PTHR12622">
    <property type="entry name" value="DELTEX-RELATED"/>
    <property type="match status" value="1"/>
</dbReference>
<evidence type="ECO:0000256" key="8">
    <source>
        <dbReference type="PROSITE-ProRule" id="PRU00175"/>
    </source>
</evidence>
<dbReference type="AlphaFoldDB" id="A0A8C4QL67"/>
<dbReference type="Gene3D" id="3.30.40.10">
    <property type="entry name" value="Zinc/RING finger domain, C3HC4 (zinc finger)"/>
    <property type="match status" value="1"/>
</dbReference>
<protein>
    <recommendedName>
        <fullName evidence="9">E3 ubiquitin-protein ligase</fullName>
        <ecNumber evidence="9">2.3.2.27</ecNumber>
    </recommendedName>
</protein>
<name>A0A8C4QL67_EPTBU</name>
<accession>A0A8C4QL67</accession>
<reference evidence="11" key="2">
    <citation type="submission" date="2025-09" db="UniProtKB">
        <authorList>
            <consortium name="Ensembl"/>
        </authorList>
    </citation>
    <scope>IDENTIFICATION</scope>
</reference>
<comment type="similarity">
    <text evidence="3 9">Belongs to the Deltex family.</text>
</comment>
<dbReference type="InterPro" id="IPR017907">
    <property type="entry name" value="Znf_RING_CS"/>
</dbReference>
<evidence type="ECO:0000256" key="4">
    <source>
        <dbReference type="ARBA" id="ARBA00022679"/>
    </source>
</evidence>
<dbReference type="GO" id="GO:0005737">
    <property type="term" value="C:cytoplasm"/>
    <property type="evidence" value="ECO:0007669"/>
    <property type="project" value="UniProtKB-SubCell"/>
</dbReference>
<evidence type="ECO:0000313" key="12">
    <source>
        <dbReference type="Proteomes" id="UP000694388"/>
    </source>
</evidence>
<dbReference type="CDD" id="cd09633">
    <property type="entry name" value="Deltex_C"/>
    <property type="match status" value="1"/>
</dbReference>
<dbReference type="GO" id="GO:0007219">
    <property type="term" value="P:Notch signaling pathway"/>
    <property type="evidence" value="ECO:0007669"/>
    <property type="project" value="InterPro"/>
</dbReference>
<dbReference type="GeneTree" id="ENSGT00940000154578"/>
<keyword evidence="5 9" id="KW-0479">Metal-binding</keyword>
<dbReference type="InterPro" id="IPR013083">
    <property type="entry name" value="Znf_RING/FYVE/PHD"/>
</dbReference>
<dbReference type="SMART" id="SM00184">
    <property type="entry name" value="RING"/>
    <property type="match status" value="1"/>
</dbReference>
<evidence type="ECO:0000256" key="7">
    <source>
        <dbReference type="ARBA" id="ARBA00022833"/>
    </source>
</evidence>
<evidence type="ECO:0000259" key="10">
    <source>
        <dbReference type="PROSITE" id="PS50089"/>
    </source>
</evidence>
<comment type="catalytic activity">
    <reaction evidence="1 9">
        <text>S-ubiquitinyl-[E2 ubiquitin-conjugating enzyme]-L-cysteine + [acceptor protein]-L-lysine = [E2 ubiquitin-conjugating enzyme]-L-cysteine + N(6)-ubiquitinyl-[acceptor protein]-L-lysine.</text>
        <dbReference type="EC" id="2.3.2.27"/>
    </reaction>
</comment>
<keyword evidence="9" id="KW-0963">Cytoplasm</keyword>
<evidence type="ECO:0000313" key="11">
    <source>
        <dbReference type="Ensembl" id="ENSEBUP00000016257.1"/>
    </source>
</evidence>
<dbReference type="Pfam" id="PF13639">
    <property type="entry name" value="zf-RING_2"/>
    <property type="match status" value="1"/>
</dbReference>
<keyword evidence="4 9" id="KW-0808">Transferase</keyword>
<proteinExistence type="inferred from homology"/>
<dbReference type="InterPro" id="IPR039399">
    <property type="entry name" value="Deltex_C_sf"/>
</dbReference>
<dbReference type="Proteomes" id="UP000694388">
    <property type="component" value="Unplaced"/>
</dbReference>
<dbReference type="PROSITE" id="PS00518">
    <property type="entry name" value="ZF_RING_1"/>
    <property type="match status" value="1"/>
</dbReference>
<dbReference type="InterPro" id="IPR039396">
    <property type="entry name" value="Deltex_C"/>
</dbReference>
<keyword evidence="6 8" id="KW-0863">Zinc-finger</keyword>
<dbReference type="Ensembl" id="ENSEBUT00000016834.1">
    <property type="protein sequence ID" value="ENSEBUP00000016257.1"/>
    <property type="gene ID" value="ENSEBUG00000010206.1"/>
</dbReference>
<comment type="pathway">
    <text evidence="2 9">Protein modification; protein ubiquitination.</text>
</comment>
<dbReference type="Gene3D" id="3.30.390.130">
    <property type="match status" value="1"/>
</dbReference>
<comment type="subcellular location">
    <subcellularLocation>
        <location evidence="9">Cytoplasm</location>
    </subcellularLocation>
</comment>
<dbReference type="InterPro" id="IPR001841">
    <property type="entry name" value="Znf_RING"/>
</dbReference>
<keyword evidence="7 9" id="KW-0862">Zinc</keyword>
<evidence type="ECO:0000256" key="5">
    <source>
        <dbReference type="ARBA" id="ARBA00022723"/>
    </source>
</evidence>
<feature type="domain" description="RING-type" evidence="10">
    <location>
        <begin position="248"/>
        <end position="287"/>
    </location>
</feature>
<evidence type="ECO:0000256" key="6">
    <source>
        <dbReference type="ARBA" id="ARBA00022771"/>
    </source>
</evidence>
<evidence type="ECO:0000256" key="1">
    <source>
        <dbReference type="ARBA" id="ARBA00000900"/>
    </source>
</evidence>
<evidence type="ECO:0000256" key="9">
    <source>
        <dbReference type="RuleBase" id="RU367105"/>
    </source>
</evidence>
<keyword evidence="12" id="KW-1185">Reference proteome</keyword>
<dbReference type="GO" id="GO:0016567">
    <property type="term" value="P:protein ubiquitination"/>
    <property type="evidence" value="ECO:0007669"/>
    <property type="project" value="UniProtKB-UniRule"/>
</dbReference>